<dbReference type="OrthoDB" id="9773828at2"/>
<reference evidence="2 3" key="1">
    <citation type="submission" date="2018-06" db="EMBL/GenBank/DDBJ databases">
        <title>Echinicola strongylocentroti sp. nov., isolated from a sea urchin Strongylocentrotus intermedius.</title>
        <authorList>
            <person name="Bae S.S."/>
        </authorList>
    </citation>
    <scope>NUCLEOTIDE SEQUENCE [LARGE SCALE GENOMIC DNA]</scope>
    <source>
        <strain evidence="2 3">MEBiC08714</strain>
    </source>
</reference>
<gene>
    <name evidence="2" type="ORF">DN752_02885</name>
</gene>
<keyword evidence="3" id="KW-1185">Reference proteome</keyword>
<dbReference type="Gene3D" id="3.20.20.100">
    <property type="entry name" value="NADP-dependent oxidoreductase domain"/>
    <property type="match status" value="1"/>
</dbReference>
<dbReference type="PRINTS" id="PR00069">
    <property type="entry name" value="ALDKETRDTASE"/>
</dbReference>
<evidence type="ECO:0000313" key="2">
    <source>
        <dbReference type="EMBL" id="AWW29169.1"/>
    </source>
</evidence>
<dbReference type="InterPro" id="IPR023210">
    <property type="entry name" value="NADP_OxRdtase_dom"/>
</dbReference>
<dbReference type="InterPro" id="IPR036812">
    <property type="entry name" value="NAD(P)_OxRdtase_dom_sf"/>
</dbReference>
<dbReference type="CDD" id="cd19086">
    <property type="entry name" value="AKR_AKR11C1"/>
    <property type="match status" value="1"/>
</dbReference>
<dbReference type="GO" id="GO:0016491">
    <property type="term" value="F:oxidoreductase activity"/>
    <property type="evidence" value="ECO:0007669"/>
    <property type="project" value="InterPro"/>
</dbReference>
<dbReference type="InterPro" id="IPR053135">
    <property type="entry name" value="AKR2_Oxidoreductase"/>
</dbReference>
<proteinExistence type="predicted"/>
<protein>
    <submittedName>
        <fullName evidence="2">Aldo/keto reductase</fullName>
    </submittedName>
</protein>
<dbReference type="Proteomes" id="UP000248688">
    <property type="component" value="Chromosome"/>
</dbReference>
<organism evidence="2 3">
    <name type="scientific">Echinicola strongylocentroti</name>
    <dbReference type="NCBI Taxonomy" id="1795355"/>
    <lineage>
        <taxon>Bacteria</taxon>
        <taxon>Pseudomonadati</taxon>
        <taxon>Bacteroidota</taxon>
        <taxon>Cytophagia</taxon>
        <taxon>Cytophagales</taxon>
        <taxon>Cyclobacteriaceae</taxon>
        <taxon>Echinicola</taxon>
    </lineage>
</organism>
<dbReference type="Pfam" id="PF00248">
    <property type="entry name" value="Aldo_ket_red"/>
    <property type="match status" value="1"/>
</dbReference>
<evidence type="ECO:0000259" key="1">
    <source>
        <dbReference type="Pfam" id="PF00248"/>
    </source>
</evidence>
<dbReference type="AlphaFoldDB" id="A0A2Z4IEB5"/>
<name>A0A2Z4IEB5_9BACT</name>
<accession>A0A2Z4IEB5</accession>
<dbReference type="KEGG" id="est:DN752_02885"/>
<evidence type="ECO:0000313" key="3">
    <source>
        <dbReference type="Proteomes" id="UP000248688"/>
    </source>
</evidence>
<dbReference type="PANTHER" id="PTHR43312">
    <property type="entry name" value="D-THREO-ALDOSE 1-DEHYDROGENASE"/>
    <property type="match status" value="1"/>
</dbReference>
<feature type="domain" description="NADP-dependent oxidoreductase" evidence="1">
    <location>
        <begin position="16"/>
        <end position="272"/>
    </location>
</feature>
<sequence length="298" mass="33512">MRYNQLGQSSIKISEVSFGCMSLNGTTKENIDLIHKAIEHGINYFDTADLYDAGKNEKVVGEALKEKRQDVVLATKVGNELRADGSGWDWNPTKSYILKAIDKSLQRLGTDYIDFYQLHGGTIDDPIDETIEAFELLKEQGKIREYGISSIRPNVIQRYIEKSNIAGVMMQYSLLDRRPEEAVLDLLAKNDISVLVRGAYAKGLLLDKPAKEYLNWTAEEVRQVKEKLEGLCGNLQTIRKAVLHYPLQHKAVASVVSGIRTGEQLTASLEVLDGGEEVIDLIRQLKGDLQPNFYESHR</sequence>
<dbReference type="PANTHER" id="PTHR43312:SF1">
    <property type="entry name" value="NADP-DEPENDENT OXIDOREDUCTASE DOMAIN-CONTAINING PROTEIN"/>
    <property type="match status" value="1"/>
</dbReference>
<dbReference type="EMBL" id="CP030041">
    <property type="protein sequence ID" value="AWW29169.1"/>
    <property type="molecule type" value="Genomic_DNA"/>
</dbReference>
<dbReference type="SUPFAM" id="SSF51430">
    <property type="entry name" value="NAD(P)-linked oxidoreductase"/>
    <property type="match status" value="1"/>
</dbReference>
<dbReference type="InterPro" id="IPR020471">
    <property type="entry name" value="AKR"/>
</dbReference>